<name>A0ABV5T0E7_9MICO</name>
<keyword evidence="1" id="KW-1133">Transmembrane helix</keyword>
<keyword evidence="3" id="KW-1185">Reference proteome</keyword>
<organism evidence="2 3">
    <name type="scientific">Microbacterium terregens</name>
    <dbReference type="NCBI Taxonomy" id="69363"/>
    <lineage>
        <taxon>Bacteria</taxon>
        <taxon>Bacillati</taxon>
        <taxon>Actinomycetota</taxon>
        <taxon>Actinomycetes</taxon>
        <taxon>Micrococcales</taxon>
        <taxon>Microbacteriaceae</taxon>
        <taxon>Microbacterium</taxon>
    </lineage>
</organism>
<feature type="transmembrane region" description="Helical" evidence="1">
    <location>
        <begin position="215"/>
        <end position="234"/>
    </location>
</feature>
<keyword evidence="1" id="KW-0472">Membrane</keyword>
<comment type="caution">
    <text evidence="2">The sequence shown here is derived from an EMBL/GenBank/DDBJ whole genome shotgun (WGS) entry which is preliminary data.</text>
</comment>
<proteinExistence type="predicted"/>
<evidence type="ECO:0000313" key="2">
    <source>
        <dbReference type="EMBL" id="MFB9646079.1"/>
    </source>
</evidence>
<dbReference type="Proteomes" id="UP001589611">
    <property type="component" value="Unassembled WGS sequence"/>
</dbReference>
<sequence length="281" mass="30871">MPFTPSHAVVALPFVRTPLLPAAIAVGAMTPDLPLFVRGLPLHYGLTHDLRWLPLTVALALALLLIWRCVLRPSVRDLCPDRLAQRLPADWDAAPPEALRETFGVRRDREHALSGSGDRSRSSVRGILLLLASLVLGVLSHIAWDLFTHEGRWGVQVLPVLEGLWGPLAGYKWLQHGSSVVGVAVIAVWAMLWLARRNPGPSIRRVLPAVARWGWWLSLPVLLFVAWVIGLVAYGPLTGSWTIAHLAYRVLPPACALWGGLTLVLAVLVQLLRARRSVRVA</sequence>
<reference evidence="2 3" key="1">
    <citation type="submission" date="2024-09" db="EMBL/GenBank/DDBJ databases">
        <authorList>
            <person name="Sun Q."/>
            <person name="Mori K."/>
        </authorList>
    </citation>
    <scope>NUCLEOTIDE SEQUENCE [LARGE SCALE GENOMIC DNA]</scope>
    <source>
        <strain evidence="2 3">JCM 1342</strain>
    </source>
</reference>
<keyword evidence="1" id="KW-0812">Transmembrane</keyword>
<dbReference type="Pfam" id="PF13803">
    <property type="entry name" value="DUF4184"/>
    <property type="match status" value="1"/>
</dbReference>
<accession>A0ABV5T0E7</accession>
<feature type="transmembrane region" description="Helical" evidence="1">
    <location>
        <begin position="173"/>
        <end position="194"/>
    </location>
</feature>
<dbReference type="RefSeq" id="WP_344712763.1">
    <property type="nucleotide sequence ID" value="NZ_BAAAWH010000001.1"/>
</dbReference>
<protein>
    <submittedName>
        <fullName evidence="2">DUF4184 family protein</fullName>
    </submittedName>
</protein>
<feature type="transmembrane region" description="Helical" evidence="1">
    <location>
        <begin position="246"/>
        <end position="269"/>
    </location>
</feature>
<feature type="transmembrane region" description="Helical" evidence="1">
    <location>
        <begin position="126"/>
        <end position="144"/>
    </location>
</feature>
<evidence type="ECO:0000256" key="1">
    <source>
        <dbReference type="SAM" id="Phobius"/>
    </source>
</evidence>
<feature type="transmembrane region" description="Helical" evidence="1">
    <location>
        <begin position="51"/>
        <end position="71"/>
    </location>
</feature>
<gene>
    <name evidence="2" type="ORF">ACFFPJ_09725</name>
</gene>
<dbReference type="EMBL" id="JBHMBE010000003">
    <property type="protein sequence ID" value="MFB9646079.1"/>
    <property type="molecule type" value="Genomic_DNA"/>
</dbReference>
<evidence type="ECO:0000313" key="3">
    <source>
        <dbReference type="Proteomes" id="UP001589611"/>
    </source>
</evidence>
<dbReference type="InterPro" id="IPR025238">
    <property type="entry name" value="DUF4184"/>
</dbReference>